<dbReference type="OrthoDB" id="9805101at2"/>
<feature type="binding site" evidence="6">
    <location>
        <position position="334"/>
    </location>
    <ligand>
        <name>Zn(2+)</name>
        <dbReference type="ChEBI" id="CHEBI:29105"/>
    </ligand>
</feature>
<keyword evidence="5 6" id="KW-0472">Membrane</keyword>
<comment type="cofactor">
    <cofactor evidence="6">
        <name>Zn(2+)</name>
        <dbReference type="ChEBI" id="CHEBI:29105"/>
    </cofactor>
</comment>
<dbReference type="HAMAP" id="MF_01871">
    <property type="entry name" value="DabA"/>
    <property type="match status" value="1"/>
</dbReference>
<feature type="binding site" evidence="6">
    <location>
        <position position="520"/>
    </location>
    <ligand>
        <name>Zn(2+)</name>
        <dbReference type="ChEBI" id="CHEBI:29105"/>
    </ligand>
</feature>
<evidence type="ECO:0000256" key="5">
    <source>
        <dbReference type="ARBA" id="ARBA00023136"/>
    </source>
</evidence>
<gene>
    <name evidence="6" type="primary">dabA</name>
    <name evidence="7" type="ORF">DB891_12345</name>
</gene>
<evidence type="ECO:0000313" key="8">
    <source>
        <dbReference type="Proteomes" id="UP000245618"/>
    </source>
</evidence>
<keyword evidence="1 6" id="KW-0813">Transport</keyword>
<dbReference type="Pfam" id="PF10070">
    <property type="entry name" value="DabA"/>
    <property type="match status" value="1"/>
</dbReference>
<keyword evidence="4 6" id="KW-0862">Zinc</keyword>
<accession>A0A2U1JSK3</accession>
<proteinExistence type="inferred from homology"/>
<evidence type="ECO:0000256" key="6">
    <source>
        <dbReference type="HAMAP-Rule" id="MF_01871"/>
    </source>
</evidence>
<reference evidence="7 8" key="1">
    <citation type="submission" date="2018-04" db="EMBL/GenBank/DDBJ databases">
        <title>Flavobacterium sp. nov., isolated from glacier ice.</title>
        <authorList>
            <person name="Liu Q."/>
            <person name="Xin Y.-H."/>
        </authorList>
    </citation>
    <scope>NUCLEOTIDE SEQUENCE [LARGE SCALE GENOMIC DNA]</scope>
    <source>
        <strain evidence="7 8">LB2P30</strain>
    </source>
</reference>
<feature type="binding site" evidence="6">
    <location>
        <position position="336"/>
    </location>
    <ligand>
        <name>Zn(2+)</name>
        <dbReference type="ChEBI" id="CHEBI:29105"/>
    </ligand>
</feature>
<dbReference type="Proteomes" id="UP000245618">
    <property type="component" value="Unassembled WGS sequence"/>
</dbReference>
<keyword evidence="8" id="KW-1185">Reference proteome</keyword>
<dbReference type="EMBL" id="QCZH01000015">
    <property type="protein sequence ID" value="PWA08187.1"/>
    <property type="molecule type" value="Genomic_DNA"/>
</dbReference>
<evidence type="ECO:0000256" key="2">
    <source>
        <dbReference type="ARBA" id="ARBA00022475"/>
    </source>
</evidence>
<comment type="subunit">
    <text evidence="6">Forms a complex with DabB.</text>
</comment>
<name>A0A2U1JSK3_9FLAO</name>
<feature type="binding site" evidence="6">
    <location>
        <position position="505"/>
    </location>
    <ligand>
        <name>Zn(2+)</name>
        <dbReference type="ChEBI" id="CHEBI:29105"/>
    </ligand>
</feature>
<evidence type="ECO:0000256" key="1">
    <source>
        <dbReference type="ARBA" id="ARBA00022448"/>
    </source>
</evidence>
<dbReference type="RefSeq" id="WP_116763887.1">
    <property type="nucleotide sequence ID" value="NZ_QCZH01000015.1"/>
</dbReference>
<keyword evidence="2 6" id="KW-1003">Cell membrane</keyword>
<evidence type="ECO:0000256" key="4">
    <source>
        <dbReference type="ARBA" id="ARBA00022833"/>
    </source>
</evidence>
<keyword evidence="3 6" id="KW-0479">Metal-binding</keyword>
<dbReference type="GO" id="GO:0008270">
    <property type="term" value="F:zinc ion binding"/>
    <property type="evidence" value="ECO:0007669"/>
    <property type="project" value="UniProtKB-UniRule"/>
</dbReference>
<protein>
    <recommendedName>
        <fullName evidence="6">Probable inorganic carbon transporter subunit DabA</fullName>
    </recommendedName>
</protein>
<comment type="function">
    <text evidence="6">Part of an energy-coupled inorganic carbon pump.</text>
</comment>
<comment type="subcellular location">
    <subcellularLocation>
        <location evidence="6">Cell membrane</location>
        <topology evidence="6">Peripheral membrane protein</topology>
    </subcellularLocation>
</comment>
<evidence type="ECO:0000256" key="3">
    <source>
        <dbReference type="ARBA" id="ARBA00022723"/>
    </source>
</evidence>
<evidence type="ECO:0000313" key="7">
    <source>
        <dbReference type="EMBL" id="PWA08187.1"/>
    </source>
</evidence>
<dbReference type="AlphaFoldDB" id="A0A2U1JSK3"/>
<sequence>MTQNTFDEHHVLHELKHYLPTQTPLKDFIHHNSLHAFQSTKFYDAIFKSSKIFGHQATMPLSDFRKLFKLGRIRPEILESAIANRKENNKVELWKTYLISKEYDDHNEQRIGMLRANWKQKYHIDLDNLVQPFLFRFLCSYLDQGIAIWDFPIGNKSFLESIKELEKNSYTSIFKTKRAKSLLFQEGISIEHLLQIVVGNEAYYEQYLFDQQFSHRGWSGLIASVESQPDTLLSPKQISLHDLIVFELLLEIDNLDNQLGNNWKPLGETTTQSPINLFAEIEKTELQEVLKIWQDAFEWSYYDEVLAGIQQLSISKKKTEVVANQSKSFQAMFCIDEREDSIRRHVEAIDKDSETFGTPGFFTVEFYFQAFGAKFYDKLCPAPVTPKYLIKEYDVTEKRAHDLLYTNKTHQLTTGFLSTFVFGFWSAFRLVKNLFFPQKGPAISNAFLHMNAEGKLTVENKSIDDIENNLQIGFTVEEMATRVASLLNGIALTKDFAPIVYVVAHGSSSANNPHHGAHDCGACSGRPGSVNARVFALMANNVKVREVLKNQGIDIPNATQFIGALHDTASDEIEFYDVPTLNADNAKNHKINATTFEDALDLNAKERSRRFASIDTKSNIKKVRKAIKQRSVSLFEPRPELGHGTNTLCIVGRRSLTKGLFLDRRAFLNSYDYKTDLEGKFLTGIMKPLGPVCGGINLEYYFSRVDNYKLGAGTKLPHNVMGLFGVANSSDGDLRPGLPWQMIEVHDPVRLMIIVEHFPDVVLKVIQSVPEMYEWFINEWVHLSVINPETDELFYFKEGQFVSYKPMTNQIHFFKDVHTLLEDAKEMETNHITHATQENLPIYFYN</sequence>
<organism evidence="7 8">
    <name type="scientific">Flavobacterium laiguense</name>
    <dbReference type="NCBI Taxonomy" id="2169409"/>
    <lineage>
        <taxon>Bacteria</taxon>
        <taxon>Pseudomonadati</taxon>
        <taxon>Bacteroidota</taxon>
        <taxon>Flavobacteriia</taxon>
        <taxon>Flavobacteriales</taxon>
        <taxon>Flavobacteriaceae</taxon>
        <taxon>Flavobacterium</taxon>
    </lineage>
</organism>
<comment type="similarity">
    <text evidence="6">Belongs to the inorganic carbon transporter (TC 9.A.2) DabA family.</text>
</comment>
<dbReference type="PANTHER" id="PTHR38344">
    <property type="entry name" value="UPF0753 PROTEIN AQ_863"/>
    <property type="match status" value="1"/>
</dbReference>
<dbReference type="InterPro" id="IPR018752">
    <property type="entry name" value="DabA"/>
</dbReference>
<dbReference type="PANTHER" id="PTHR38344:SF1">
    <property type="entry name" value="INORGANIC CARBON TRANSPORTER SUBUNIT DABA-RELATED"/>
    <property type="match status" value="1"/>
</dbReference>
<dbReference type="GO" id="GO:0005886">
    <property type="term" value="C:plasma membrane"/>
    <property type="evidence" value="ECO:0007669"/>
    <property type="project" value="UniProtKB-SubCell"/>
</dbReference>
<comment type="caution">
    <text evidence="7">The sequence shown here is derived from an EMBL/GenBank/DDBJ whole genome shotgun (WGS) entry which is preliminary data.</text>
</comment>